<evidence type="ECO:0000256" key="4">
    <source>
        <dbReference type="ARBA" id="ARBA00023136"/>
    </source>
</evidence>
<evidence type="ECO:0000256" key="3">
    <source>
        <dbReference type="ARBA" id="ARBA00022729"/>
    </source>
</evidence>
<gene>
    <name evidence="7" type="ORF">KL859_29395</name>
</gene>
<evidence type="ECO:0000256" key="1">
    <source>
        <dbReference type="ARBA" id="ARBA00004193"/>
    </source>
</evidence>
<keyword evidence="5" id="KW-0564">Palmitate</keyword>
<reference evidence="7 8" key="1">
    <citation type="submission" date="2021-05" db="EMBL/GenBank/DDBJ databases">
        <title>Draft Genome Sequences of Clinical Respiratory Isolates of Mycobacterium goodii Recovered in Ireland.</title>
        <authorList>
            <person name="Flanagan P.R."/>
            <person name="Mok S."/>
            <person name="Roycroft E."/>
            <person name="Rogers T.R."/>
            <person name="Fitzgibbon M."/>
        </authorList>
    </citation>
    <scope>NUCLEOTIDE SEQUENCE [LARGE SCALE GENOMIC DNA]</scope>
    <source>
        <strain evidence="7 8">14IE55</strain>
    </source>
</reference>
<dbReference type="RefSeq" id="WP_214396052.1">
    <property type="nucleotide sequence ID" value="NZ_JAHBOL010000037.1"/>
</dbReference>
<evidence type="ECO:0000313" key="8">
    <source>
        <dbReference type="Proteomes" id="UP000696413"/>
    </source>
</evidence>
<dbReference type="Pfam" id="PF16708">
    <property type="entry name" value="LppA"/>
    <property type="match status" value="1"/>
</dbReference>
<comment type="subcellular location">
    <subcellularLocation>
        <location evidence="1">Cell membrane</location>
        <topology evidence="1">Lipid-anchor</topology>
    </subcellularLocation>
</comment>
<name>A0ABS6HWD0_MYCGD</name>
<evidence type="ECO:0000256" key="2">
    <source>
        <dbReference type="ARBA" id="ARBA00022475"/>
    </source>
</evidence>
<dbReference type="InterPro" id="IPR032018">
    <property type="entry name" value="LppA/LppB/LprP"/>
</dbReference>
<keyword evidence="8" id="KW-1185">Reference proteome</keyword>
<dbReference type="Gene3D" id="3.30.2030.20">
    <property type="match status" value="1"/>
</dbReference>
<sequence length="154" mass="16737">MTNPHKPTDPSQASQTATALESLPSLEATHQQVQSAIEQLGQQITLLAPNTHFEWRREDSRTGCVPPYEQSNGKIITLRNYVSDAPVPEQNWPQVQALAQQTAQTMGLTNVTVFKDTPNNHDVQFSDETGTALRLGSKDATVITGKTGCPPASN</sequence>
<comment type="caution">
    <text evidence="7">The sequence shown here is derived from an EMBL/GenBank/DDBJ whole genome shotgun (WGS) entry which is preliminary data.</text>
</comment>
<protein>
    <submittedName>
        <fullName evidence="7">LppA family lipoprotein</fullName>
    </submittedName>
</protein>
<keyword evidence="4" id="KW-0472">Membrane</keyword>
<organism evidence="7 8">
    <name type="scientific">Mycolicibacterium goodii</name>
    <name type="common">Mycobacterium goodii</name>
    <dbReference type="NCBI Taxonomy" id="134601"/>
    <lineage>
        <taxon>Bacteria</taxon>
        <taxon>Bacillati</taxon>
        <taxon>Actinomycetota</taxon>
        <taxon>Actinomycetes</taxon>
        <taxon>Mycobacteriales</taxon>
        <taxon>Mycobacteriaceae</taxon>
        <taxon>Mycolicibacterium</taxon>
    </lineage>
</organism>
<evidence type="ECO:0000256" key="6">
    <source>
        <dbReference type="ARBA" id="ARBA00023288"/>
    </source>
</evidence>
<evidence type="ECO:0000256" key="5">
    <source>
        <dbReference type="ARBA" id="ARBA00023139"/>
    </source>
</evidence>
<keyword evidence="6 7" id="KW-0449">Lipoprotein</keyword>
<accession>A0ABS6HWD0</accession>
<keyword evidence="3" id="KW-0732">Signal</keyword>
<dbReference type="EMBL" id="JAHBOM010000033">
    <property type="protein sequence ID" value="MBU8826977.1"/>
    <property type="molecule type" value="Genomic_DNA"/>
</dbReference>
<proteinExistence type="predicted"/>
<keyword evidence="2" id="KW-1003">Cell membrane</keyword>
<evidence type="ECO:0000313" key="7">
    <source>
        <dbReference type="EMBL" id="MBU8826977.1"/>
    </source>
</evidence>
<dbReference type="Proteomes" id="UP000696413">
    <property type="component" value="Unassembled WGS sequence"/>
</dbReference>